<comment type="caution">
    <text evidence="3">The sequence shown here is derived from an EMBL/GenBank/DDBJ whole genome shotgun (WGS) entry which is preliminary data.</text>
</comment>
<dbReference type="Gene3D" id="3.40.630.30">
    <property type="match status" value="1"/>
</dbReference>
<dbReference type="EMBL" id="JACHHZ010000005">
    <property type="protein sequence ID" value="MBB6095102.1"/>
    <property type="molecule type" value="Genomic_DNA"/>
</dbReference>
<keyword evidence="3" id="KW-0687">Ribonucleoprotein</keyword>
<dbReference type="InterPro" id="IPR050769">
    <property type="entry name" value="NAT_camello-type"/>
</dbReference>
<dbReference type="PROSITE" id="PS51186">
    <property type="entry name" value="GNAT"/>
    <property type="match status" value="1"/>
</dbReference>
<evidence type="ECO:0000256" key="1">
    <source>
        <dbReference type="ARBA" id="ARBA00022679"/>
    </source>
</evidence>
<dbReference type="InterPro" id="IPR000182">
    <property type="entry name" value="GNAT_dom"/>
</dbReference>
<dbReference type="PANTHER" id="PTHR13947:SF37">
    <property type="entry name" value="LD18367P"/>
    <property type="match status" value="1"/>
</dbReference>
<name>A0A841HSX4_9GAMM</name>
<gene>
    <name evidence="3" type="ORF">HNQ60_003992</name>
</gene>
<protein>
    <submittedName>
        <fullName evidence="3">Ribosomal protein S18 acetylase RimI-like enzyme</fullName>
    </submittedName>
</protein>
<dbReference type="AlphaFoldDB" id="A0A841HSX4"/>
<evidence type="ECO:0000313" key="4">
    <source>
        <dbReference type="Proteomes" id="UP000588068"/>
    </source>
</evidence>
<organism evidence="3 4">
    <name type="scientific">Povalibacter uvarum</name>
    <dbReference type="NCBI Taxonomy" id="732238"/>
    <lineage>
        <taxon>Bacteria</taxon>
        <taxon>Pseudomonadati</taxon>
        <taxon>Pseudomonadota</taxon>
        <taxon>Gammaproteobacteria</taxon>
        <taxon>Steroidobacterales</taxon>
        <taxon>Steroidobacteraceae</taxon>
        <taxon>Povalibacter</taxon>
    </lineage>
</organism>
<sequence length="175" mass="19927">MNAELAAAPIRRSRTVRTYVDGLKVVTFDPAFRDEFRRLNIAWLERYFRVEPIDEGVLGDPENVILAPGGEILFALLDGEVVGTVGLKLEAPDRFELTKMAVDERWQGRGFGQYLLETALAVARERGHERIVLYSQTELVPAIALYRKNGFVEVNEPLCGKYARCNIKMEKRLDR</sequence>
<dbReference type="GO" id="GO:0008080">
    <property type="term" value="F:N-acetyltransferase activity"/>
    <property type="evidence" value="ECO:0007669"/>
    <property type="project" value="InterPro"/>
</dbReference>
<keyword evidence="4" id="KW-1185">Reference proteome</keyword>
<keyword evidence="3" id="KW-0689">Ribosomal protein</keyword>
<feature type="domain" description="N-acetyltransferase" evidence="2">
    <location>
        <begin position="23"/>
        <end position="174"/>
    </location>
</feature>
<dbReference type="PANTHER" id="PTHR13947">
    <property type="entry name" value="GNAT FAMILY N-ACETYLTRANSFERASE"/>
    <property type="match status" value="1"/>
</dbReference>
<dbReference type="Proteomes" id="UP000588068">
    <property type="component" value="Unassembled WGS sequence"/>
</dbReference>
<dbReference type="RefSeq" id="WP_184334510.1">
    <property type="nucleotide sequence ID" value="NZ_JACHHZ010000005.1"/>
</dbReference>
<keyword evidence="1" id="KW-0808">Transferase</keyword>
<proteinExistence type="predicted"/>
<dbReference type="CDD" id="cd04301">
    <property type="entry name" value="NAT_SF"/>
    <property type="match status" value="1"/>
</dbReference>
<dbReference type="SUPFAM" id="SSF55729">
    <property type="entry name" value="Acyl-CoA N-acyltransferases (Nat)"/>
    <property type="match status" value="1"/>
</dbReference>
<accession>A0A841HSX4</accession>
<dbReference type="InterPro" id="IPR016181">
    <property type="entry name" value="Acyl_CoA_acyltransferase"/>
</dbReference>
<dbReference type="Pfam" id="PF00583">
    <property type="entry name" value="Acetyltransf_1"/>
    <property type="match status" value="1"/>
</dbReference>
<evidence type="ECO:0000259" key="2">
    <source>
        <dbReference type="PROSITE" id="PS51186"/>
    </source>
</evidence>
<dbReference type="GO" id="GO:0005840">
    <property type="term" value="C:ribosome"/>
    <property type="evidence" value="ECO:0007669"/>
    <property type="project" value="UniProtKB-KW"/>
</dbReference>
<reference evidence="3 4" key="1">
    <citation type="submission" date="2020-08" db="EMBL/GenBank/DDBJ databases">
        <title>Genomic Encyclopedia of Type Strains, Phase IV (KMG-IV): sequencing the most valuable type-strain genomes for metagenomic binning, comparative biology and taxonomic classification.</title>
        <authorList>
            <person name="Goeker M."/>
        </authorList>
    </citation>
    <scope>NUCLEOTIDE SEQUENCE [LARGE SCALE GENOMIC DNA]</scope>
    <source>
        <strain evidence="3 4">DSM 26723</strain>
    </source>
</reference>
<evidence type="ECO:0000313" key="3">
    <source>
        <dbReference type="EMBL" id="MBB6095102.1"/>
    </source>
</evidence>